<gene>
    <name evidence="2" type="ORF">T10_5293</name>
</gene>
<reference evidence="2 3" key="1">
    <citation type="submission" date="2015-01" db="EMBL/GenBank/DDBJ databases">
        <title>Evolution of Trichinella species and genotypes.</title>
        <authorList>
            <person name="Korhonen P.K."/>
            <person name="Edoardo P."/>
            <person name="Giuseppe L.R."/>
            <person name="Gasser R.B."/>
        </authorList>
    </citation>
    <scope>NUCLEOTIDE SEQUENCE [LARGE SCALE GENOMIC DNA]</scope>
    <source>
        <strain evidence="2">ISS1980</strain>
    </source>
</reference>
<dbReference type="AlphaFoldDB" id="A0A0V1MHA5"/>
<evidence type="ECO:0000313" key="2">
    <source>
        <dbReference type="EMBL" id="KRZ70702.1"/>
    </source>
</evidence>
<comment type="caution">
    <text evidence="2">The sequence shown here is derived from an EMBL/GenBank/DDBJ whole genome shotgun (WGS) entry which is preliminary data.</text>
</comment>
<evidence type="ECO:0000256" key="1">
    <source>
        <dbReference type="SAM" id="Phobius"/>
    </source>
</evidence>
<organism evidence="2 3">
    <name type="scientific">Trichinella papuae</name>
    <dbReference type="NCBI Taxonomy" id="268474"/>
    <lineage>
        <taxon>Eukaryota</taxon>
        <taxon>Metazoa</taxon>
        <taxon>Ecdysozoa</taxon>
        <taxon>Nematoda</taxon>
        <taxon>Enoplea</taxon>
        <taxon>Dorylaimia</taxon>
        <taxon>Trichinellida</taxon>
        <taxon>Trichinellidae</taxon>
        <taxon>Trichinella</taxon>
    </lineage>
</organism>
<dbReference type="EMBL" id="JYDO01000109">
    <property type="protein sequence ID" value="KRZ70702.1"/>
    <property type="molecule type" value="Genomic_DNA"/>
</dbReference>
<keyword evidence="1" id="KW-0812">Transmembrane</keyword>
<proteinExistence type="predicted"/>
<sequence length="86" mass="10058">MPEANLIRICYTKIQIKIFILTAINSFTLTTITSKQDMFYIYVFINYVRYGGFDISCAEVLVYILNLLQKVMIIFQFNLISKSVNK</sequence>
<keyword evidence="3" id="KW-1185">Reference proteome</keyword>
<name>A0A0V1MHA5_9BILA</name>
<accession>A0A0V1MHA5</accession>
<evidence type="ECO:0000313" key="3">
    <source>
        <dbReference type="Proteomes" id="UP000054843"/>
    </source>
</evidence>
<keyword evidence="1" id="KW-1133">Transmembrane helix</keyword>
<feature type="transmembrane region" description="Helical" evidence="1">
    <location>
        <begin position="60"/>
        <end position="80"/>
    </location>
</feature>
<keyword evidence="1" id="KW-0472">Membrane</keyword>
<dbReference type="Proteomes" id="UP000054843">
    <property type="component" value="Unassembled WGS sequence"/>
</dbReference>
<protein>
    <submittedName>
        <fullName evidence="2">Uncharacterized protein</fullName>
    </submittedName>
</protein>